<dbReference type="Gene3D" id="1.10.287.180">
    <property type="entry name" value="Transcription elongation factor, GreA/GreB, N-terminal domain"/>
    <property type="match status" value="1"/>
</dbReference>
<dbReference type="InterPro" id="IPR022691">
    <property type="entry name" value="Tscrpt_elong_fac_GreA/B_N"/>
</dbReference>
<accession>A0A5C8NXB7</accession>
<comment type="similarity">
    <text evidence="4">Belongs to the GreA/GreB family. GreB subfamily.</text>
</comment>
<dbReference type="FunFam" id="1.10.287.180:FF:000001">
    <property type="entry name" value="Transcription elongation factor GreA"/>
    <property type="match status" value="1"/>
</dbReference>
<evidence type="ECO:0000256" key="4">
    <source>
        <dbReference type="HAMAP-Rule" id="MF_00930"/>
    </source>
</evidence>
<keyword evidence="8" id="KW-0251">Elongation factor</keyword>
<dbReference type="InterPro" id="IPR036805">
    <property type="entry name" value="Tscrpt_elong_fac_GreA/B_N_sf"/>
</dbReference>
<evidence type="ECO:0000259" key="6">
    <source>
        <dbReference type="Pfam" id="PF01272"/>
    </source>
</evidence>
<dbReference type="NCBIfam" id="TIGR01461">
    <property type="entry name" value="greB"/>
    <property type="match status" value="1"/>
</dbReference>
<dbReference type="OrthoDB" id="5511940at2"/>
<feature type="compositionally biased region" description="Acidic residues" evidence="5">
    <location>
        <begin position="10"/>
        <end position="20"/>
    </location>
</feature>
<reference evidence="8 9" key="1">
    <citation type="submission" date="2019-06" db="EMBL/GenBank/DDBJ databases">
        <title>Quisquiliibacterium sp. nov., isolated from a maize field.</title>
        <authorList>
            <person name="Lin S.-Y."/>
            <person name="Tsai C.-F."/>
            <person name="Young C.-C."/>
        </authorList>
    </citation>
    <scope>NUCLEOTIDE SEQUENCE [LARGE SCALE GENOMIC DNA]</scope>
    <source>
        <strain evidence="8 9">CC-CFT501</strain>
    </source>
</reference>
<dbReference type="RefSeq" id="WP_147703844.1">
    <property type="nucleotide sequence ID" value="NZ_VDUY01000003.1"/>
</dbReference>
<feature type="region of interest" description="Disordered" evidence="5">
    <location>
        <begin position="1"/>
        <end position="34"/>
    </location>
</feature>
<dbReference type="GO" id="GO:0070063">
    <property type="term" value="F:RNA polymerase binding"/>
    <property type="evidence" value="ECO:0007669"/>
    <property type="project" value="InterPro"/>
</dbReference>
<feature type="domain" description="Transcription elongation factor GreA/GreB N-terminal" evidence="7">
    <location>
        <begin position="30"/>
        <end position="100"/>
    </location>
</feature>
<sequence>MSKAFTKEEPDVDDELDTEETAPLPPGGRNYMTPAGHARMKAELLHLLDVERPEVVRVVSWAASNGDRSENGDYLYGKKRLREIDRRIRFLTKRLDKAEVVDPARQQNLEQVFFGATVTYLRRRAGARPGPDDSEETITIVGIDEVDPPRRRVSWISPIARALAKAREGDVVTLRTPAGVDELEVIEIVYATVD</sequence>
<dbReference type="InterPro" id="IPR023459">
    <property type="entry name" value="Tscrpt_elong_fac_GreA/B_fam"/>
</dbReference>
<keyword evidence="3 4" id="KW-0804">Transcription</keyword>
<feature type="domain" description="Transcription elongation factor GreA/GreB C-terminal" evidence="6">
    <location>
        <begin position="110"/>
        <end position="189"/>
    </location>
</feature>
<evidence type="ECO:0000256" key="3">
    <source>
        <dbReference type="ARBA" id="ARBA00023163"/>
    </source>
</evidence>
<keyword evidence="8" id="KW-0648">Protein biosynthesis</keyword>
<proteinExistence type="inferred from homology"/>
<protein>
    <recommendedName>
        <fullName evidence="4">Transcription elongation factor GreB</fullName>
    </recommendedName>
    <alternativeName>
        <fullName evidence="4">Transcript cleavage factor GreB</fullName>
    </alternativeName>
</protein>
<dbReference type="AlphaFoldDB" id="A0A5C8NXB7"/>
<dbReference type="PANTHER" id="PTHR30437:SF6">
    <property type="entry name" value="TRANSCRIPTION ELONGATION FACTOR GREB"/>
    <property type="match status" value="1"/>
</dbReference>
<dbReference type="SUPFAM" id="SSF46557">
    <property type="entry name" value="GreA transcript cleavage protein, N-terminal domain"/>
    <property type="match status" value="1"/>
</dbReference>
<comment type="caution">
    <text evidence="8">The sequence shown here is derived from an EMBL/GenBank/DDBJ whole genome shotgun (WGS) entry which is preliminary data.</text>
</comment>
<dbReference type="InterPro" id="IPR036953">
    <property type="entry name" value="GreA/GreB_C_sf"/>
</dbReference>
<dbReference type="Proteomes" id="UP000321548">
    <property type="component" value="Unassembled WGS sequence"/>
</dbReference>
<dbReference type="InterPro" id="IPR028624">
    <property type="entry name" value="Tscrpt_elong_fac_GreA/B"/>
</dbReference>
<evidence type="ECO:0000259" key="7">
    <source>
        <dbReference type="Pfam" id="PF03449"/>
    </source>
</evidence>
<dbReference type="InterPro" id="IPR018151">
    <property type="entry name" value="TF_GreA/GreB_CS"/>
</dbReference>
<organism evidence="8 9">
    <name type="scientific">Zeimonas arvi</name>
    <dbReference type="NCBI Taxonomy" id="2498847"/>
    <lineage>
        <taxon>Bacteria</taxon>
        <taxon>Pseudomonadati</taxon>
        <taxon>Pseudomonadota</taxon>
        <taxon>Betaproteobacteria</taxon>
        <taxon>Burkholderiales</taxon>
        <taxon>Burkholderiaceae</taxon>
        <taxon>Zeimonas</taxon>
    </lineage>
</organism>
<dbReference type="GO" id="GO:0006354">
    <property type="term" value="P:DNA-templated transcription elongation"/>
    <property type="evidence" value="ECO:0007669"/>
    <property type="project" value="TreeGrafter"/>
</dbReference>
<keyword evidence="2 4" id="KW-0238">DNA-binding</keyword>
<evidence type="ECO:0000256" key="5">
    <source>
        <dbReference type="SAM" id="MobiDB-lite"/>
    </source>
</evidence>
<gene>
    <name evidence="4 8" type="primary">greB</name>
    <name evidence="8" type="ORF">FHP08_07545</name>
</gene>
<keyword evidence="1 4" id="KW-0805">Transcription regulation</keyword>
<dbReference type="EMBL" id="VDUY01000003">
    <property type="protein sequence ID" value="TXL65929.1"/>
    <property type="molecule type" value="Genomic_DNA"/>
</dbReference>
<dbReference type="InterPro" id="IPR001437">
    <property type="entry name" value="Tscrpt_elong_fac_GreA/B_C"/>
</dbReference>
<evidence type="ECO:0000313" key="9">
    <source>
        <dbReference type="Proteomes" id="UP000321548"/>
    </source>
</evidence>
<dbReference type="HAMAP" id="MF_00930">
    <property type="entry name" value="GreB"/>
    <property type="match status" value="1"/>
</dbReference>
<dbReference type="GO" id="GO:0003677">
    <property type="term" value="F:DNA binding"/>
    <property type="evidence" value="ECO:0007669"/>
    <property type="project" value="UniProtKB-UniRule"/>
</dbReference>
<dbReference type="HAMAP" id="MF_00105">
    <property type="entry name" value="GreA_GreB"/>
    <property type="match status" value="1"/>
</dbReference>
<dbReference type="SUPFAM" id="SSF54534">
    <property type="entry name" value="FKBP-like"/>
    <property type="match status" value="1"/>
</dbReference>
<name>A0A5C8NXB7_9BURK</name>
<dbReference type="GO" id="GO:0032784">
    <property type="term" value="P:regulation of DNA-templated transcription elongation"/>
    <property type="evidence" value="ECO:0007669"/>
    <property type="project" value="UniProtKB-UniRule"/>
</dbReference>
<dbReference type="Gene3D" id="3.10.50.30">
    <property type="entry name" value="Transcription elongation factor, GreA/GreB, C-terminal domain"/>
    <property type="match status" value="1"/>
</dbReference>
<dbReference type="GO" id="GO:0003746">
    <property type="term" value="F:translation elongation factor activity"/>
    <property type="evidence" value="ECO:0007669"/>
    <property type="project" value="UniProtKB-KW"/>
</dbReference>
<dbReference type="Pfam" id="PF01272">
    <property type="entry name" value="GreA_GreB"/>
    <property type="match status" value="1"/>
</dbReference>
<dbReference type="PIRSF" id="PIRSF006092">
    <property type="entry name" value="GreA_GreB"/>
    <property type="match status" value="1"/>
</dbReference>
<comment type="function">
    <text evidence="4">Necessary for efficient RNA polymerase transcription elongation past template-encoded arresting sites. The arresting sites in DNA have the property of trapping a certain fraction of elongating RNA polymerases that pass through, resulting in locked ternary complexes. Cleavage of the nascent transcript by cleavage factors such as GreA or GreB allows the resumption of elongation from the new 3'terminus. GreB releases sequences of up to 9 nucleotides in length.</text>
</comment>
<dbReference type="NCBIfam" id="NF002506">
    <property type="entry name" value="PRK01885.1"/>
    <property type="match status" value="1"/>
</dbReference>
<dbReference type="Pfam" id="PF03449">
    <property type="entry name" value="GreA_GreB_N"/>
    <property type="match status" value="1"/>
</dbReference>
<evidence type="ECO:0000313" key="8">
    <source>
        <dbReference type="EMBL" id="TXL65929.1"/>
    </source>
</evidence>
<evidence type="ECO:0000256" key="1">
    <source>
        <dbReference type="ARBA" id="ARBA00023015"/>
    </source>
</evidence>
<keyword evidence="9" id="KW-1185">Reference proteome</keyword>
<dbReference type="InterPro" id="IPR006358">
    <property type="entry name" value="Tscrpt_elong_fac_GreB"/>
</dbReference>
<evidence type="ECO:0000256" key="2">
    <source>
        <dbReference type="ARBA" id="ARBA00023125"/>
    </source>
</evidence>
<dbReference type="PROSITE" id="PS00829">
    <property type="entry name" value="GREAB_1"/>
    <property type="match status" value="1"/>
</dbReference>
<dbReference type="PANTHER" id="PTHR30437">
    <property type="entry name" value="TRANSCRIPTION ELONGATION FACTOR GREA"/>
    <property type="match status" value="1"/>
</dbReference>